<dbReference type="PROSITE" id="PS00636">
    <property type="entry name" value="DNAJ_1"/>
    <property type="match status" value="1"/>
</dbReference>
<evidence type="ECO:0000313" key="3">
    <source>
        <dbReference type="EMBL" id="RKX68639.1"/>
    </source>
</evidence>
<dbReference type="Gene3D" id="2.60.260.20">
    <property type="entry name" value="Urease metallochaperone UreE, N-terminal domain"/>
    <property type="match status" value="1"/>
</dbReference>
<evidence type="ECO:0000313" key="4">
    <source>
        <dbReference type="Proteomes" id="UP000271125"/>
    </source>
</evidence>
<dbReference type="FunFam" id="1.10.287.110:FF:000034">
    <property type="entry name" value="Chaperone protein DnaJ"/>
    <property type="match status" value="1"/>
</dbReference>
<protein>
    <submittedName>
        <fullName evidence="3">Molecular chaperone DnaJ</fullName>
    </submittedName>
</protein>
<gene>
    <name evidence="3" type="ORF">DRP43_05310</name>
</gene>
<dbReference type="AlphaFoldDB" id="A0A660SCX0"/>
<proteinExistence type="predicted"/>
<dbReference type="GO" id="GO:0042026">
    <property type="term" value="P:protein refolding"/>
    <property type="evidence" value="ECO:0007669"/>
    <property type="project" value="TreeGrafter"/>
</dbReference>
<dbReference type="EMBL" id="QNBD01000253">
    <property type="protein sequence ID" value="RKX68639.1"/>
    <property type="molecule type" value="Genomic_DNA"/>
</dbReference>
<dbReference type="Pfam" id="PF00226">
    <property type="entry name" value="DnaJ"/>
    <property type="match status" value="1"/>
</dbReference>
<keyword evidence="1" id="KW-0143">Chaperone</keyword>
<dbReference type="SMART" id="SM00271">
    <property type="entry name" value="DnaJ"/>
    <property type="match status" value="1"/>
</dbReference>
<feature type="non-terminal residue" evidence="3">
    <location>
        <position position="185"/>
    </location>
</feature>
<dbReference type="PANTHER" id="PTHR43096:SF52">
    <property type="entry name" value="DNAJ HOMOLOG 1, MITOCHONDRIAL-RELATED"/>
    <property type="match status" value="1"/>
</dbReference>
<dbReference type="InterPro" id="IPR018253">
    <property type="entry name" value="DnaJ_domain_CS"/>
</dbReference>
<dbReference type="PRINTS" id="PR00625">
    <property type="entry name" value="JDOMAIN"/>
</dbReference>
<evidence type="ECO:0000259" key="2">
    <source>
        <dbReference type="PROSITE" id="PS50076"/>
    </source>
</evidence>
<organism evidence="3 4">
    <name type="scientific">candidate division TA06 bacterium</name>
    <dbReference type="NCBI Taxonomy" id="2250710"/>
    <lineage>
        <taxon>Bacteria</taxon>
        <taxon>Bacteria division TA06</taxon>
    </lineage>
</organism>
<dbReference type="Gene3D" id="1.10.287.110">
    <property type="entry name" value="DnaJ domain"/>
    <property type="match status" value="1"/>
</dbReference>
<dbReference type="GO" id="GO:0005737">
    <property type="term" value="C:cytoplasm"/>
    <property type="evidence" value="ECO:0007669"/>
    <property type="project" value="TreeGrafter"/>
</dbReference>
<dbReference type="Proteomes" id="UP000271125">
    <property type="component" value="Unassembled WGS sequence"/>
</dbReference>
<name>A0A660SCX0_UNCT6</name>
<reference evidence="3 4" key="1">
    <citation type="submission" date="2018-06" db="EMBL/GenBank/DDBJ databases">
        <title>Extensive metabolic versatility and redundancy in microbially diverse, dynamic hydrothermal sediments.</title>
        <authorList>
            <person name="Dombrowski N."/>
            <person name="Teske A."/>
            <person name="Baker B.J."/>
        </authorList>
    </citation>
    <scope>NUCLEOTIDE SEQUENCE [LARGE SCALE GENOMIC DNA]</scope>
    <source>
        <strain evidence="3">B10_G13</strain>
    </source>
</reference>
<dbReference type="InterPro" id="IPR001623">
    <property type="entry name" value="DnaJ_domain"/>
</dbReference>
<dbReference type="PROSITE" id="PS50076">
    <property type="entry name" value="DNAJ_2"/>
    <property type="match status" value="1"/>
</dbReference>
<feature type="domain" description="J" evidence="2">
    <location>
        <begin position="8"/>
        <end position="74"/>
    </location>
</feature>
<comment type="caution">
    <text evidence="3">The sequence shown here is derived from an EMBL/GenBank/DDBJ whole genome shotgun (WGS) entry which is preliminary data.</text>
</comment>
<dbReference type="SUPFAM" id="SSF46565">
    <property type="entry name" value="Chaperone J-domain"/>
    <property type="match status" value="1"/>
</dbReference>
<accession>A0A660SCX0</accession>
<dbReference type="InterPro" id="IPR036869">
    <property type="entry name" value="J_dom_sf"/>
</dbReference>
<dbReference type="PANTHER" id="PTHR43096">
    <property type="entry name" value="DNAJ HOMOLOG 1, MITOCHONDRIAL-RELATED"/>
    <property type="match status" value="1"/>
</dbReference>
<dbReference type="GO" id="GO:0051082">
    <property type="term" value="F:unfolded protein binding"/>
    <property type="evidence" value="ECO:0007669"/>
    <property type="project" value="TreeGrafter"/>
</dbReference>
<dbReference type="CDD" id="cd06257">
    <property type="entry name" value="DnaJ"/>
    <property type="match status" value="1"/>
</dbReference>
<sequence length="185" mass="20743">MSGSNKRDYYEILGVHKGATEDEIKRAYRNLAKKYHPDLNRDKKKEAEEKFKEISESYEVLMDSQKRKMYDLYGFSGVNNSFGDSGFTWNNFTHTDDLKDIFGDLGGFGDIFNIFFGGGGGSIFGTSNSRRRANVGETLRVRLPLSLEEIIKGAEKNIKIKRYNKCPECSGTGGKDVENCSTCGG</sequence>
<dbReference type="Gene3D" id="2.10.230.10">
    <property type="entry name" value="Heat shock protein DnaJ, cysteine-rich domain"/>
    <property type="match status" value="1"/>
</dbReference>
<evidence type="ECO:0000256" key="1">
    <source>
        <dbReference type="ARBA" id="ARBA00023186"/>
    </source>
</evidence>